<dbReference type="Gene3D" id="1.10.20.140">
    <property type="match status" value="1"/>
</dbReference>
<feature type="domain" description="U1-type" evidence="5">
    <location>
        <begin position="460"/>
        <end position="494"/>
    </location>
</feature>
<dbReference type="SUPFAM" id="SSF57667">
    <property type="entry name" value="beta-beta-alpha zinc fingers"/>
    <property type="match status" value="1"/>
</dbReference>
<dbReference type="HAMAP" id="MF_00185">
    <property type="entry name" value="IPP_trans"/>
    <property type="match status" value="1"/>
</dbReference>
<dbReference type="Gene3D" id="3.30.160.60">
    <property type="entry name" value="Classic Zinc Finger"/>
    <property type="match status" value="1"/>
</dbReference>
<reference evidence="7" key="1">
    <citation type="submission" date="2025-08" db="UniProtKB">
        <authorList>
            <consortium name="RefSeq"/>
        </authorList>
    </citation>
    <scope>IDENTIFICATION</scope>
    <source>
        <tissue evidence="7">Thorax and Abdomen</tissue>
    </source>
</reference>
<dbReference type="SMART" id="SM00451">
    <property type="entry name" value="ZnF_U1"/>
    <property type="match status" value="1"/>
</dbReference>
<keyword evidence="3" id="KW-0547">Nucleotide-binding</keyword>
<dbReference type="GeneID" id="107228172"/>
<dbReference type="SUPFAM" id="SSF52540">
    <property type="entry name" value="P-loop containing nucleoside triphosphate hydrolases"/>
    <property type="match status" value="1"/>
</dbReference>
<dbReference type="InterPro" id="IPR036236">
    <property type="entry name" value="Znf_C2H2_sf"/>
</dbReference>
<accession>A0ABM3FFH4</accession>
<evidence type="ECO:0000259" key="5">
    <source>
        <dbReference type="SMART" id="SM00451"/>
    </source>
</evidence>
<dbReference type="RefSeq" id="XP_046586762.1">
    <property type="nucleotide sequence ID" value="XM_046730806.1"/>
</dbReference>
<dbReference type="Pfam" id="PF12874">
    <property type="entry name" value="zf-met"/>
    <property type="match status" value="1"/>
</dbReference>
<evidence type="ECO:0000256" key="4">
    <source>
        <dbReference type="ARBA" id="ARBA00022840"/>
    </source>
</evidence>
<keyword evidence="6" id="KW-1185">Reference proteome</keyword>
<evidence type="ECO:0000256" key="1">
    <source>
        <dbReference type="ARBA" id="ARBA00005842"/>
    </source>
</evidence>
<dbReference type="InterPro" id="IPR039657">
    <property type="entry name" value="Dimethylallyltransferase"/>
</dbReference>
<evidence type="ECO:0000313" key="7">
    <source>
        <dbReference type="RefSeq" id="XP_046586762.1"/>
    </source>
</evidence>
<dbReference type="Gene3D" id="3.40.50.300">
    <property type="entry name" value="P-loop containing nucleotide triphosphate hydrolases"/>
    <property type="match status" value="1"/>
</dbReference>
<dbReference type="Proteomes" id="UP000829291">
    <property type="component" value="Chromosome 2"/>
</dbReference>
<name>A0ABM3FFH4_NEOLC</name>
<keyword evidence="2" id="KW-0808">Transferase</keyword>
<dbReference type="PANTHER" id="PTHR11088:SF89">
    <property type="entry name" value="TRNA DIMETHYLALLYLTRANSFERASE"/>
    <property type="match status" value="1"/>
</dbReference>
<organism evidence="6 7">
    <name type="scientific">Neodiprion lecontei</name>
    <name type="common">Redheaded pine sawfly</name>
    <dbReference type="NCBI Taxonomy" id="441921"/>
    <lineage>
        <taxon>Eukaryota</taxon>
        <taxon>Metazoa</taxon>
        <taxon>Ecdysozoa</taxon>
        <taxon>Arthropoda</taxon>
        <taxon>Hexapoda</taxon>
        <taxon>Insecta</taxon>
        <taxon>Pterygota</taxon>
        <taxon>Neoptera</taxon>
        <taxon>Endopterygota</taxon>
        <taxon>Hymenoptera</taxon>
        <taxon>Tenthredinoidea</taxon>
        <taxon>Diprionidae</taxon>
        <taxon>Diprioninae</taxon>
        <taxon>Neodiprion</taxon>
    </lineage>
</organism>
<dbReference type="PANTHER" id="PTHR11088">
    <property type="entry name" value="TRNA DIMETHYLALLYLTRANSFERASE"/>
    <property type="match status" value="1"/>
</dbReference>
<dbReference type="Pfam" id="PF01715">
    <property type="entry name" value="IPPT"/>
    <property type="match status" value="2"/>
</dbReference>
<dbReference type="InterPro" id="IPR027417">
    <property type="entry name" value="P-loop_NTPase"/>
</dbReference>
<dbReference type="InterPro" id="IPR018022">
    <property type="entry name" value="IPT"/>
</dbReference>
<sequence length="504" mass="57513">MTSRVPILVILGATGTGKSKLAIQLAQKYCGEIISADSMQVYKGLDVITAKVTKEEQAMAPHHMLDVVDPLSTFSVVDFRNRALPVIDKLLSVGKVPIIVGGTNYYIESLLWQVLIEDPKDTAIDEPCSSLVFDRDDGFVNMRGSDVVKSDRATSVVVVDDENRSAVGENRVSDVCESETQEYESADIDAPASKKIKFDDAISTDELHRKLREVDATMADRLHPNDRRKIIRSLQVFDQFGTKHSEILREQQLAGGSGLGGPLRYHNSVILWLQCDQNNTNQCRNYLGLRQSLYAVLDKRLDHRVDSMLKAGLVEELLDFHRRYNEGRIKENALPDYTKGIFQSIGFKEFHDYLILPEDQRSSDMGGKLLKLGIENLKLRTRRYARRQQRWVTNRFIRRFDRQVPPVYPLDCTDVAQWDQKVLGPAMSIITDRLEGQTPSHKSLNNNKTENFAIPDSNTERTRYCETCERVFVGDFQWKAHMEGKKHQRVAKRKKINQLMQDPK</sequence>
<protein>
    <submittedName>
        <fullName evidence="7">tRNA dimethylallyltransferase isoform X1</fullName>
    </submittedName>
</protein>
<evidence type="ECO:0000256" key="3">
    <source>
        <dbReference type="ARBA" id="ARBA00022741"/>
    </source>
</evidence>
<evidence type="ECO:0000256" key="2">
    <source>
        <dbReference type="ARBA" id="ARBA00022679"/>
    </source>
</evidence>
<proteinExistence type="inferred from homology"/>
<comment type="similarity">
    <text evidence="1">Belongs to the IPP transferase family.</text>
</comment>
<gene>
    <name evidence="7" type="primary">LOC107228172</name>
</gene>
<keyword evidence="4" id="KW-0067">ATP-binding</keyword>
<evidence type="ECO:0000313" key="6">
    <source>
        <dbReference type="Proteomes" id="UP000829291"/>
    </source>
</evidence>
<dbReference type="InterPro" id="IPR003604">
    <property type="entry name" value="Matrin/U1-like-C_Znf_C2H2"/>
</dbReference>
<dbReference type="InterPro" id="IPR013087">
    <property type="entry name" value="Znf_C2H2_type"/>
</dbReference>